<evidence type="ECO:0000256" key="1">
    <source>
        <dbReference type="SAM" id="Coils"/>
    </source>
</evidence>
<dbReference type="PROSITE" id="PS51318">
    <property type="entry name" value="TAT"/>
    <property type="match status" value="1"/>
</dbReference>
<dbReference type="AlphaFoldDB" id="B4RGJ0"/>
<dbReference type="HOGENOM" id="CLU_041778_0_0_5"/>
<evidence type="ECO:0008006" key="6">
    <source>
        <dbReference type="Google" id="ProtNLM"/>
    </source>
</evidence>
<dbReference type="Proteomes" id="UP000001868">
    <property type="component" value="Chromosome"/>
</dbReference>
<dbReference type="InterPro" id="IPR011250">
    <property type="entry name" value="OMP/PagP_B-barrel"/>
</dbReference>
<evidence type="ECO:0000256" key="2">
    <source>
        <dbReference type="SAM" id="MobiDB-lite"/>
    </source>
</evidence>
<feature type="region of interest" description="Disordered" evidence="2">
    <location>
        <begin position="112"/>
        <end position="149"/>
    </location>
</feature>
<dbReference type="STRING" id="450851.PHZ_c2487"/>
<dbReference type="InterPro" id="IPR006311">
    <property type="entry name" value="TAT_signal"/>
</dbReference>
<protein>
    <recommendedName>
        <fullName evidence="6">Transporter</fullName>
    </recommendedName>
</protein>
<feature type="coiled-coil region" evidence="1">
    <location>
        <begin position="59"/>
        <end position="100"/>
    </location>
</feature>
<feature type="signal peptide" evidence="3">
    <location>
        <begin position="1"/>
        <end position="49"/>
    </location>
</feature>
<proteinExistence type="predicted"/>
<feature type="compositionally biased region" description="Pro residues" evidence="2">
    <location>
        <begin position="123"/>
        <end position="145"/>
    </location>
</feature>
<name>B4RGJ0_PHEZH</name>
<dbReference type="SUPFAM" id="SSF56925">
    <property type="entry name" value="OMPA-like"/>
    <property type="match status" value="1"/>
</dbReference>
<dbReference type="EMBL" id="CP000747">
    <property type="protein sequence ID" value="ACG78896.1"/>
    <property type="molecule type" value="Genomic_DNA"/>
</dbReference>
<keyword evidence="1" id="KW-0175">Coiled coil</keyword>
<reference evidence="4 5" key="1">
    <citation type="journal article" date="2008" name="BMC Genomics">
        <title>Complete genome of Phenylobacterium zucineum - a novel facultative intracellular bacterium isolated from human erythroleukemia cell line K562.</title>
        <authorList>
            <person name="Luo Y."/>
            <person name="Xu X."/>
            <person name="Ding Z."/>
            <person name="Liu Z."/>
            <person name="Zhang B."/>
            <person name="Yan Z."/>
            <person name="Sun J."/>
            <person name="Hu S."/>
            <person name="Hu X."/>
        </authorList>
    </citation>
    <scope>NUCLEOTIDE SEQUENCE [LARGE SCALE GENOMIC DNA]</scope>
    <source>
        <strain evidence="4 5">HLK1</strain>
    </source>
</reference>
<evidence type="ECO:0000313" key="4">
    <source>
        <dbReference type="EMBL" id="ACG78896.1"/>
    </source>
</evidence>
<gene>
    <name evidence="4" type="ordered locus">PHZ_c2487</name>
</gene>
<feature type="compositionally biased region" description="Low complexity" evidence="2">
    <location>
        <begin position="112"/>
        <end position="122"/>
    </location>
</feature>
<accession>B4RGJ0</accession>
<evidence type="ECO:0000256" key="3">
    <source>
        <dbReference type="SAM" id="SignalP"/>
    </source>
</evidence>
<organism evidence="4 5">
    <name type="scientific">Phenylobacterium zucineum (strain HLK1)</name>
    <dbReference type="NCBI Taxonomy" id="450851"/>
    <lineage>
        <taxon>Bacteria</taxon>
        <taxon>Pseudomonadati</taxon>
        <taxon>Pseudomonadota</taxon>
        <taxon>Alphaproteobacteria</taxon>
        <taxon>Caulobacterales</taxon>
        <taxon>Caulobacteraceae</taxon>
        <taxon>Phenylobacterium</taxon>
    </lineage>
</organism>
<sequence length="451" mass="48551">MKKARTATVDNSGLLHRRKARSSVSRRLLCATASAAALTLAGWSTAASAQAPAAPDARIEALQGQLARQAAQLAEQQQALAEQQAALERQRVELERLQALSEAVLGAAYGRGQPAAGPAAAPAGPPPPVQTVPPSPPKVGAPPPEEAPRVDISAVPEGYGVLTPRNHWVVEPSIDFTHGSANRLVFRGVEIVTGIQIGVIEASDADRNAVSGALAVRYGLTDRLEVEGRVPYLYRDDRVTTLAQRDETITRTFTLQGQDIGDVELAARYQINDGRRGWPIFIAGLRYKSDTGTSPFEIERDQFGVATELATGSGFWGLEGSLSFLYPTDPVVIFGGLSYLSHQPKDINKVVGEVLVRKVDPGDTIGLNAGFGFALNPRFSFSLGYKHSYIFPTKSVYGNTLQESDSLQVGAFTFGWSYALTDRISISNAYELGTTSDAPDMRIVLRFPIRF</sequence>
<evidence type="ECO:0000313" key="5">
    <source>
        <dbReference type="Proteomes" id="UP000001868"/>
    </source>
</evidence>
<dbReference type="KEGG" id="pzu:PHZ_c2487"/>
<dbReference type="eggNOG" id="COG3637">
    <property type="taxonomic scope" value="Bacteria"/>
</dbReference>
<feature type="chain" id="PRO_5002822153" description="Transporter" evidence="3">
    <location>
        <begin position="50"/>
        <end position="451"/>
    </location>
</feature>
<keyword evidence="5" id="KW-1185">Reference proteome</keyword>
<keyword evidence="3" id="KW-0732">Signal</keyword>